<comment type="caution">
    <text evidence="1">The sequence shown here is derived from an EMBL/GenBank/DDBJ whole genome shotgun (WGS) entry which is preliminary data.</text>
</comment>
<evidence type="ECO:0000313" key="2">
    <source>
        <dbReference type="Proteomes" id="UP000011566"/>
    </source>
</evidence>
<protein>
    <submittedName>
        <fullName evidence="1">Uncharacterized protein</fullName>
    </submittedName>
</protein>
<dbReference type="Proteomes" id="UP000011566">
    <property type="component" value="Unassembled WGS sequence"/>
</dbReference>
<dbReference type="EMBL" id="AOMB01000034">
    <property type="protein sequence ID" value="EMA37574.1"/>
    <property type="molecule type" value="Genomic_DNA"/>
</dbReference>
<gene>
    <name evidence="1" type="ORF">C447_12672</name>
</gene>
<accession>M0LZ08</accession>
<organism evidence="1 2">
    <name type="scientific">Halococcus hamelinensis 100A6</name>
    <dbReference type="NCBI Taxonomy" id="1132509"/>
    <lineage>
        <taxon>Archaea</taxon>
        <taxon>Methanobacteriati</taxon>
        <taxon>Methanobacteriota</taxon>
        <taxon>Stenosarchaea group</taxon>
        <taxon>Halobacteria</taxon>
        <taxon>Halobacteriales</taxon>
        <taxon>Halococcaceae</taxon>
        <taxon>Halococcus</taxon>
    </lineage>
</organism>
<proteinExistence type="predicted"/>
<keyword evidence="2" id="KW-1185">Reference proteome</keyword>
<name>M0LZ08_9EURY</name>
<dbReference type="AlphaFoldDB" id="M0LZ08"/>
<evidence type="ECO:0000313" key="1">
    <source>
        <dbReference type="EMBL" id="EMA37574.1"/>
    </source>
</evidence>
<reference evidence="1 2" key="1">
    <citation type="journal article" date="2014" name="PLoS Genet.">
        <title>Phylogenetically driven sequencing of extremely halophilic archaea reveals strategies for static and dynamic osmo-response.</title>
        <authorList>
            <person name="Becker E.A."/>
            <person name="Seitzer P.M."/>
            <person name="Tritt A."/>
            <person name="Larsen D."/>
            <person name="Krusor M."/>
            <person name="Yao A.I."/>
            <person name="Wu D."/>
            <person name="Madern D."/>
            <person name="Eisen J.A."/>
            <person name="Darling A.E."/>
            <person name="Facciotti M.T."/>
        </authorList>
    </citation>
    <scope>NUCLEOTIDE SEQUENCE [LARGE SCALE GENOMIC DNA]</scope>
    <source>
        <strain evidence="1 2">100A6</strain>
    </source>
</reference>
<sequence length="74" mass="8274">MGPLFLSKNDAILRSTGLDTHFQILCHFEGFSWSPARCPKFRFSDLQPYINDVDCNPVVGELGDDAVKVMNVLS</sequence>